<dbReference type="GO" id="GO:0006364">
    <property type="term" value="P:rRNA processing"/>
    <property type="evidence" value="ECO:0007669"/>
    <property type="project" value="TreeGrafter"/>
</dbReference>
<dbReference type="GO" id="GO:0000122">
    <property type="term" value="P:negative regulation of transcription by RNA polymerase II"/>
    <property type="evidence" value="ECO:0007669"/>
    <property type="project" value="TreeGrafter"/>
</dbReference>
<dbReference type="Pfam" id="PF12874">
    <property type="entry name" value="zf-met"/>
    <property type="match status" value="1"/>
</dbReference>
<dbReference type="InterPro" id="IPR039999">
    <property type="entry name" value="LYAR"/>
</dbReference>
<evidence type="ECO:0000256" key="1">
    <source>
        <dbReference type="SAM" id="MobiDB-lite"/>
    </source>
</evidence>
<dbReference type="PANTHER" id="PTHR13100:SF10">
    <property type="entry name" value="CELL GROWTH-REGULATING NUCLEOLAR PROTEIN"/>
    <property type="match status" value="1"/>
</dbReference>
<feature type="region of interest" description="Disordered" evidence="1">
    <location>
        <begin position="1"/>
        <end position="38"/>
    </location>
</feature>
<dbReference type="Gene3D" id="3.30.160.60">
    <property type="entry name" value="Classic Zinc Finger"/>
    <property type="match status" value="1"/>
</dbReference>
<name>A0AA88QN07_9ASTE</name>
<dbReference type="SUPFAM" id="SSF57667">
    <property type="entry name" value="beta-beta-alpha zinc fingers"/>
    <property type="match status" value="1"/>
</dbReference>
<proteinExistence type="predicted"/>
<dbReference type="FunFam" id="3.30.160.60:FF:001583">
    <property type="entry name" value="UBP1-associated proteins 1C"/>
    <property type="match status" value="1"/>
</dbReference>
<gene>
    <name evidence="3" type="ORF">RJ640_021545</name>
</gene>
<feature type="compositionally biased region" description="Polar residues" evidence="1">
    <location>
        <begin position="93"/>
        <end position="109"/>
    </location>
</feature>
<protein>
    <recommendedName>
        <fullName evidence="2">U1-type domain-containing protein</fullName>
    </recommendedName>
</protein>
<feature type="region of interest" description="Disordered" evidence="1">
    <location>
        <begin position="65"/>
        <end position="118"/>
    </location>
</feature>
<keyword evidence="4" id="KW-1185">Reference proteome</keyword>
<feature type="compositionally biased region" description="Basic residues" evidence="1">
    <location>
        <begin position="66"/>
        <end position="77"/>
    </location>
</feature>
<dbReference type="SMART" id="SM00451">
    <property type="entry name" value="ZnF_U1"/>
    <property type="match status" value="1"/>
</dbReference>
<evidence type="ECO:0000313" key="4">
    <source>
        <dbReference type="Proteomes" id="UP001187471"/>
    </source>
</evidence>
<dbReference type="GO" id="GO:0003677">
    <property type="term" value="F:DNA binding"/>
    <property type="evidence" value="ECO:0007669"/>
    <property type="project" value="InterPro"/>
</dbReference>
<comment type="caution">
    <text evidence="3">The sequence shown here is derived from an EMBL/GenBank/DDBJ whole genome shotgun (WGS) entry which is preliminary data.</text>
</comment>
<dbReference type="InterPro" id="IPR013087">
    <property type="entry name" value="Znf_C2H2_type"/>
</dbReference>
<dbReference type="InterPro" id="IPR003604">
    <property type="entry name" value="Matrin/U1-like-C_Znf_C2H2"/>
</dbReference>
<dbReference type="AlphaFoldDB" id="A0AA88QN07"/>
<reference evidence="3" key="1">
    <citation type="submission" date="2022-12" db="EMBL/GenBank/DDBJ databases">
        <title>Draft genome assemblies for two species of Escallonia (Escalloniales).</title>
        <authorList>
            <person name="Chanderbali A."/>
            <person name="Dervinis C."/>
            <person name="Anghel I."/>
            <person name="Soltis D."/>
            <person name="Soltis P."/>
            <person name="Zapata F."/>
        </authorList>
    </citation>
    <scope>NUCLEOTIDE SEQUENCE</scope>
    <source>
        <strain evidence="3">UCBG92.1500</strain>
        <tissue evidence="3">Leaf</tissue>
    </source>
</reference>
<dbReference type="GO" id="GO:0008270">
    <property type="term" value="F:zinc ion binding"/>
    <property type="evidence" value="ECO:0007669"/>
    <property type="project" value="InterPro"/>
</dbReference>
<sequence>MGFQEKYGPKDQGKASNGTTPKPKSDTKQKPEVDINVGLSERPPWYCSLCDTSATSRQTLLLHAEGKKHKAKARGFHASKQQPKQTEEYNPDTKISTENSQKDGLSGNNDVEELKEHQPKLVKSNQFYEKVFSVNENIARLGRVSNRVLTRFASSTAVATQSSGGLLSWLTGERSRQSSPLDFPLED</sequence>
<evidence type="ECO:0000313" key="3">
    <source>
        <dbReference type="EMBL" id="KAK2973714.1"/>
    </source>
</evidence>
<dbReference type="PANTHER" id="PTHR13100">
    <property type="entry name" value="CELL GROWTH-REGULATING NUCLEOLAR PROTEIN LYAR"/>
    <property type="match status" value="1"/>
</dbReference>
<dbReference type="EMBL" id="JAVXUO010002380">
    <property type="protein sequence ID" value="KAK2973714.1"/>
    <property type="molecule type" value="Genomic_DNA"/>
</dbReference>
<feature type="domain" description="U1-type" evidence="2">
    <location>
        <begin position="42"/>
        <end position="76"/>
    </location>
</feature>
<accession>A0AA88QN07</accession>
<feature type="compositionally biased region" description="Basic and acidic residues" evidence="1">
    <location>
        <begin position="23"/>
        <end position="33"/>
    </location>
</feature>
<organism evidence="3 4">
    <name type="scientific">Escallonia rubra</name>
    <dbReference type="NCBI Taxonomy" id="112253"/>
    <lineage>
        <taxon>Eukaryota</taxon>
        <taxon>Viridiplantae</taxon>
        <taxon>Streptophyta</taxon>
        <taxon>Embryophyta</taxon>
        <taxon>Tracheophyta</taxon>
        <taxon>Spermatophyta</taxon>
        <taxon>Magnoliopsida</taxon>
        <taxon>eudicotyledons</taxon>
        <taxon>Gunneridae</taxon>
        <taxon>Pentapetalae</taxon>
        <taxon>asterids</taxon>
        <taxon>campanulids</taxon>
        <taxon>Escalloniales</taxon>
        <taxon>Escalloniaceae</taxon>
        <taxon>Escallonia</taxon>
    </lineage>
</organism>
<dbReference type="Proteomes" id="UP001187471">
    <property type="component" value="Unassembled WGS sequence"/>
</dbReference>
<dbReference type="GO" id="GO:0005730">
    <property type="term" value="C:nucleolus"/>
    <property type="evidence" value="ECO:0007669"/>
    <property type="project" value="TreeGrafter"/>
</dbReference>
<dbReference type="InterPro" id="IPR036236">
    <property type="entry name" value="Znf_C2H2_sf"/>
</dbReference>
<evidence type="ECO:0000259" key="2">
    <source>
        <dbReference type="SMART" id="SM00451"/>
    </source>
</evidence>